<dbReference type="AlphaFoldDB" id="A0A437SWK6"/>
<dbReference type="RefSeq" id="WP_103661487.1">
    <property type="nucleotide sequence ID" value="NZ_ML136874.1"/>
</dbReference>
<evidence type="ECO:0000313" key="2">
    <source>
        <dbReference type="Proteomes" id="UP000288291"/>
    </source>
</evidence>
<accession>A0A437SWK6</accession>
<reference evidence="1 2" key="1">
    <citation type="submission" date="2018-12" db="EMBL/GenBank/DDBJ databases">
        <authorList>
            <person name="Meng J."/>
        </authorList>
    </citation>
    <scope>NUCLEOTIDE SEQUENCE [LARGE SCALE GENOMIC DNA]</scope>
    <source>
        <strain evidence="1 2">HT111-2</strain>
    </source>
</reference>
<comment type="caution">
    <text evidence="1">The sequence shown here is derived from an EMBL/GenBank/DDBJ whole genome shotgun (WGS) entry which is preliminary data.</text>
</comment>
<evidence type="ECO:0000313" key="1">
    <source>
        <dbReference type="EMBL" id="RVU71309.1"/>
    </source>
</evidence>
<keyword evidence="2" id="KW-1185">Reference proteome</keyword>
<dbReference type="EMBL" id="RXIA01000005">
    <property type="protein sequence ID" value="RVU71309.1"/>
    <property type="molecule type" value="Genomic_DNA"/>
</dbReference>
<sequence length="159" mass="18432">MADKKLQSLTFIGRPFPDGMMDAQRTFSKSNLEMEKDENFQKFLKDNNLADHRTVMIDFGPDHFMYWYGIVTDQKVEVPKGLMKFVLPEAEVAQEESNGNLTNFNLPLNYIVPTFFKALTDRGIEVYENPGDSETPYFLQDLNLTTKKLVQTWYLKASK</sequence>
<gene>
    <name evidence="1" type="ORF">EJK17_02370</name>
</gene>
<protein>
    <recommendedName>
        <fullName evidence="3">GyrI-like small molecule binding domain-containing protein</fullName>
    </recommendedName>
</protein>
<proteinExistence type="predicted"/>
<organism evidence="1 2">
    <name type="scientific">Lactobacillus xujianguonis</name>
    <dbReference type="NCBI Taxonomy" id="2495899"/>
    <lineage>
        <taxon>Bacteria</taxon>
        <taxon>Bacillati</taxon>
        <taxon>Bacillota</taxon>
        <taxon>Bacilli</taxon>
        <taxon>Lactobacillales</taxon>
        <taxon>Lactobacillaceae</taxon>
        <taxon>Lactobacillus</taxon>
    </lineage>
</organism>
<evidence type="ECO:0008006" key="3">
    <source>
        <dbReference type="Google" id="ProtNLM"/>
    </source>
</evidence>
<name>A0A437SWK6_9LACO</name>
<dbReference type="Proteomes" id="UP000288291">
    <property type="component" value="Unassembled WGS sequence"/>
</dbReference>